<protein>
    <recommendedName>
        <fullName evidence="4">3-carboxymuconate cyclase</fullName>
    </recommendedName>
</protein>
<keyword evidence="3" id="KW-1185">Reference proteome</keyword>
<dbReference type="EMBL" id="VNKQ01000010">
    <property type="protein sequence ID" value="KAG0648291.1"/>
    <property type="molecule type" value="Genomic_DNA"/>
</dbReference>
<accession>A0A9P6VHP1</accession>
<name>A0A9P6VHP1_9HELO</name>
<dbReference type="InterPro" id="IPR015943">
    <property type="entry name" value="WD40/YVTN_repeat-like_dom_sf"/>
</dbReference>
<feature type="chain" id="PRO_5040467265" description="3-carboxymuconate cyclase" evidence="1">
    <location>
        <begin position="16"/>
        <end position="394"/>
    </location>
</feature>
<proteinExistence type="predicted"/>
<gene>
    <name evidence="2" type="ORF">D0Z07_5393</name>
</gene>
<dbReference type="SUPFAM" id="SSF101898">
    <property type="entry name" value="NHL repeat"/>
    <property type="match status" value="1"/>
</dbReference>
<sequence length="394" mass="41049">MHVLAYLIVPSLVSAAAIVRKDNPDNRAAYVLNVDPAGSSIVSLKVSVEDGSLSSPVFTPTGGKGLIGLTAQTTGPSTVNTVDALFSQDAVVVSQDYLFAVNSGSNTLSMFFINKDDPQHPTLVGKPASTKGEFPQTVAYSPNLKTACVLNGGATAGITCFSTDHAKGLTPLGDLRPLSLNQTTPPSGPPGTASDLVFNPSQTALIATIKGNGVDPGFIYAYPVEKDGSISTRPVLSRPAELNVNFAVSFIDDAHAIIVDPSFGSALVDVSSDLKFTVQYKLVVAGQKAICWSVYAPRFGVVFAIDAGTGIITIVDPQTGGNKGAISLDAPNGGAFDSKIDRSYLYVLRGTSAVSVLNTNSVNQGKTPQEVQTFDLSKYVPRIGLQGMAIYPSS</sequence>
<comment type="caution">
    <text evidence="2">The sequence shown here is derived from an EMBL/GenBank/DDBJ whole genome shotgun (WGS) entry which is preliminary data.</text>
</comment>
<feature type="signal peptide" evidence="1">
    <location>
        <begin position="1"/>
        <end position="15"/>
    </location>
</feature>
<dbReference type="Gene3D" id="2.130.10.10">
    <property type="entry name" value="YVTN repeat-like/Quinoprotein amine dehydrogenase"/>
    <property type="match status" value="1"/>
</dbReference>
<evidence type="ECO:0000313" key="2">
    <source>
        <dbReference type="EMBL" id="KAG0648291.1"/>
    </source>
</evidence>
<keyword evidence="1" id="KW-0732">Signal</keyword>
<reference evidence="2" key="1">
    <citation type="submission" date="2019-07" db="EMBL/GenBank/DDBJ databases">
        <title>Hyphodiscus hymeniophilus genome sequencing and assembly.</title>
        <authorList>
            <person name="Kramer G."/>
            <person name="Nodwell J."/>
        </authorList>
    </citation>
    <scope>NUCLEOTIDE SEQUENCE</scope>
    <source>
        <strain evidence="2">ATCC 34498</strain>
    </source>
</reference>
<evidence type="ECO:0000256" key="1">
    <source>
        <dbReference type="SAM" id="SignalP"/>
    </source>
</evidence>
<dbReference type="AlphaFoldDB" id="A0A9P6VHP1"/>
<organism evidence="2 3">
    <name type="scientific">Hyphodiscus hymeniophilus</name>
    <dbReference type="NCBI Taxonomy" id="353542"/>
    <lineage>
        <taxon>Eukaryota</taxon>
        <taxon>Fungi</taxon>
        <taxon>Dikarya</taxon>
        <taxon>Ascomycota</taxon>
        <taxon>Pezizomycotina</taxon>
        <taxon>Leotiomycetes</taxon>
        <taxon>Helotiales</taxon>
        <taxon>Hyphodiscaceae</taxon>
        <taxon>Hyphodiscus</taxon>
    </lineage>
</organism>
<dbReference type="Proteomes" id="UP000785200">
    <property type="component" value="Unassembled WGS sequence"/>
</dbReference>
<evidence type="ECO:0008006" key="4">
    <source>
        <dbReference type="Google" id="ProtNLM"/>
    </source>
</evidence>
<evidence type="ECO:0000313" key="3">
    <source>
        <dbReference type="Proteomes" id="UP000785200"/>
    </source>
</evidence>
<dbReference type="OrthoDB" id="10006285at2759"/>